<feature type="transmembrane region" description="Helical" evidence="2">
    <location>
        <begin position="179"/>
        <end position="200"/>
    </location>
</feature>
<dbReference type="RefSeq" id="WP_381826531.1">
    <property type="nucleotide sequence ID" value="NZ_JBHTCF010000001.1"/>
</dbReference>
<feature type="transmembrane region" description="Helical" evidence="2">
    <location>
        <begin position="403"/>
        <end position="422"/>
    </location>
</feature>
<keyword evidence="2" id="KW-0812">Transmembrane</keyword>
<feature type="transmembrane region" description="Helical" evidence="2">
    <location>
        <begin position="360"/>
        <end position="382"/>
    </location>
</feature>
<gene>
    <name evidence="3" type="ORF">ACFQVC_04285</name>
</gene>
<feature type="transmembrane region" description="Helical" evidence="2">
    <location>
        <begin position="43"/>
        <end position="69"/>
    </location>
</feature>
<keyword evidence="4" id="KW-1185">Reference proteome</keyword>
<reference evidence="4" key="1">
    <citation type="journal article" date="2019" name="Int. J. Syst. Evol. Microbiol.">
        <title>The Global Catalogue of Microorganisms (GCM) 10K type strain sequencing project: providing services to taxonomists for standard genome sequencing and annotation.</title>
        <authorList>
            <consortium name="The Broad Institute Genomics Platform"/>
            <consortium name="The Broad Institute Genome Sequencing Center for Infectious Disease"/>
            <person name="Wu L."/>
            <person name="Ma J."/>
        </authorList>
    </citation>
    <scope>NUCLEOTIDE SEQUENCE [LARGE SCALE GENOMIC DNA]</scope>
    <source>
        <strain evidence="4">SYNS20</strain>
    </source>
</reference>
<protein>
    <submittedName>
        <fullName evidence="3">Nramp family divalent metal transporter</fullName>
    </submittedName>
</protein>
<feature type="transmembrane region" description="Helical" evidence="2">
    <location>
        <begin position="151"/>
        <end position="172"/>
    </location>
</feature>
<feature type="region of interest" description="Disordered" evidence="1">
    <location>
        <begin position="1"/>
        <end position="21"/>
    </location>
</feature>
<evidence type="ECO:0000313" key="3">
    <source>
        <dbReference type="EMBL" id="MFC7303432.1"/>
    </source>
</evidence>
<feature type="transmembrane region" description="Helical" evidence="2">
    <location>
        <begin position="465"/>
        <end position="486"/>
    </location>
</feature>
<organism evidence="3 4">
    <name type="scientific">Streptomyces monticola</name>
    <dbReference type="NCBI Taxonomy" id="2666263"/>
    <lineage>
        <taxon>Bacteria</taxon>
        <taxon>Bacillati</taxon>
        <taxon>Actinomycetota</taxon>
        <taxon>Actinomycetes</taxon>
        <taxon>Kitasatosporales</taxon>
        <taxon>Streptomycetaceae</taxon>
        <taxon>Streptomyces</taxon>
    </lineage>
</organism>
<accession>A0ABW2JCA2</accession>
<feature type="transmembrane region" description="Helical" evidence="2">
    <location>
        <begin position="113"/>
        <end position="131"/>
    </location>
</feature>
<evidence type="ECO:0000256" key="2">
    <source>
        <dbReference type="SAM" id="Phobius"/>
    </source>
</evidence>
<name>A0ABW2JCA2_9ACTN</name>
<dbReference type="NCBIfam" id="NF037982">
    <property type="entry name" value="Nramp_1"/>
    <property type="match status" value="1"/>
</dbReference>
<sequence length="495" mass="53146">MTHPDGDVGTPRSPRSAAAPFPLKSRHIPLPEVRPLPAPPRKLWRIVGPGIVAAGVGLSSGEFILWPYIASQAGLVFLWGAVAGVVTQWFLNMEIERYTLATGETAMTGFNRYWRHWGAVLAALTYAANLWPGWSTSSATMLSYVFGGDPTVIAVGLLLLIGAILTLAPVVYTALERLLFVKVALIGGFFVLAVIFAVKAASWRELPQAVTHFGQFPSELGVAVLMGALAYAGAGGGQNLCQSNWIRDKGFGMGHYAPRLTSPVTGKKRAASPASSASSSAAGYVFVPEGENLVRWKRWWRFANLEQGLTFGLTTILTIVLASLLAHSTLFGTEGLANDVGFVQKEGEALRAQVGGWFGVLFWLIGAFSLFSAATGIVDYTSRLAADVLKSTYLRSSRVAESRLYFWLVWGLVAIGVSVLALGLDQPLVLLVVSACVAGLMMFVYSGLLLFLNRKALPAPLKVRGYRVAALVWAIGLFGVLSVLTVRQQIVDLFG</sequence>
<keyword evidence="2" id="KW-1133">Transmembrane helix</keyword>
<feature type="transmembrane region" description="Helical" evidence="2">
    <location>
        <begin position="428"/>
        <end position="453"/>
    </location>
</feature>
<dbReference type="EMBL" id="JBHTCF010000001">
    <property type="protein sequence ID" value="MFC7303432.1"/>
    <property type="molecule type" value="Genomic_DNA"/>
</dbReference>
<proteinExistence type="predicted"/>
<feature type="transmembrane region" description="Helical" evidence="2">
    <location>
        <begin position="308"/>
        <end position="326"/>
    </location>
</feature>
<feature type="transmembrane region" description="Helical" evidence="2">
    <location>
        <begin position="220"/>
        <end position="241"/>
    </location>
</feature>
<evidence type="ECO:0000256" key="1">
    <source>
        <dbReference type="SAM" id="MobiDB-lite"/>
    </source>
</evidence>
<evidence type="ECO:0000313" key="4">
    <source>
        <dbReference type="Proteomes" id="UP001596523"/>
    </source>
</evidence>
<keyword evidence="2" id="KW-0472">Membrane</keyword>
<feature type="compositionally biased region" description="Low complexity" evidence="1">
    <location>
        <begin position="11"/>
        <end position="20"/>
    </location>
</feature>
<feature type="transmembrane region" description="Helical" evidence="2">
    <location>
        <begin position="75"/>
        <end position="92"/>
    </location>
</feature>
<comment type="caution">
    <text evidence="3">The sequence shown here is derived from an EMBL/GenBank/DDBJ whole genome shotgun (WGS) entry which is preliminary data.</text>
</comment>
<dbReference type="Proteomes" id="UP001596523">
    <property type="component" value="Unassembled WGS sequence"/>
</dbReference>